<gene>
    <name evidence="3" type="ORF">ATK86_5390</name>
</gene>
<keyword evidence="4" id="KW-1185">Reference proteome</keyword>
<evidence type="ECO:0000313" key="3">
    <source>
        <dbReference type="EMBL" id="PKV80950.1"/>
    </source>
</evidence>
<sequence length="362" mass="39078">MSETGQITTGHPPRPPRNSVSTAIIRLLLTAARDAGLSSGHATLPGLAGEALRDDRNRVNTEFSNALWGCLVQSSSPGRVGAELGGRAAPGELGVWDQFFTAGATVLDGLRDASTYLGSVADIDREQLDVRTDGDLIVLRHRSLDLDPEVAAAVGEFVVAMVVARMAEAARRPIVPVRVGLAHRAPRGSEHRILVERLGTSRIDYEQPDDRIVILAADALAPVPHPRSGLPRILRDHADLLLGSARVIGDWRTMLRAVLVATIAERSPTLAGVSARLGISPRTLQRRLDDAGTSWRAEVDSVRAEQARLLDLGLSQRMVATRLGYRDERSFAGLSNGGRPRDRSRAHDLRARIPNGVRPRGL</sequence>
<proteinExistence type="predicted"/>
<dbReference type="PANTHER" id="PTHR47894">
    <property type="entry name" value="HTH-TYPE TRANSCRIPTIONAL REGULATOR GADX"/>
    <property type="match status" value="1"/>
</dbReference>
<dbReference type="GO" id="GO:0000976">
    <property type="term" value="F:transcription cis-regulatory region binding"/>
    <property type="evidence" value="ECO:0007669"/>
    <property type="project" value="TreeGrafter"/>
</dbReference>
<dbReference type="GO" id="GO:0005829">
    <property type="term" value="C:cytosol"/>
    <property type="evidence" value="ECO:0007669"/>
    <property type="project" value="TreeGrafter"/>
</dbReference>
<evidence type="ECO:0000256" key="1">
    <source>
        <dbReference type="ARBA" id="ARBA00023125"/>
    </source>
</evidence>
<evidence type="ECO:0000259" key="2">
    <source>
        <dbReference type="Pfam" id="PF12625"/>
    </source>
</evidence>
<dbReference type="Gene3D" id="1.10.10.60">
    <property type="entry name" value="Homeodomain-like"/>
    <property type="match status" value="1"/>
</dbReference>
<reference evidence="3 4" key="1">
    <citation type="submission" date="2017-12" db="EMBL/GenBank/DDBJ databases">
        <title>Sequencing the genomes of 1000 Actinobacteria strains.</title>
        <authorList>
            <person name="Klenk H.-P."/>
        </authorList>
    </citation>
    <scope>NUCLEOTIDE SEQUENCE [LARGE SCALE GENOMIC DNA]</scope>
    <source>
        <strain evidence="3 4">DSM 44489</strain>
    </source>
</reference>
<dbReference type="GO" id="GO:0003700">
    <property type="term" value="F:DNA-binding transcription factor activity"/>
    <property type="evidence" value="ECO:0007669"/>
    <property type="project" value="TreeGrafter"/>
</dbReference>
<keyword evidence="1 3" id="KW-0238">DNA-binding</keyword>
<protein>
    <submittedName>
        <fullName evidence="3">AraC-like DNA-binding protein</fullName>
    </submittedName>
</protein>
<comment type="caution">
    <text evidence="3">The sequence shown here is derived from an EMBL/GenBank/DDBJ whole genome shotgun (WGS) entry which is preliminary data.</text>
</comment>
<dbReference type="Proteomes" id="UP000233766">
    <property type="component" value="Unassembled WGS sequence"/>
</dbReference>
<dbReference type="Pfam" id="PF12625">
    <property type="entry name" value="Arabinose_bd"/>
    <property type="match status" value="1"/>
</dbReference>
<dbReference type="PANTHER" id="PTHR47894:SF1">
    <property type="entry name" value="HTH-TYPE TRANSCRIPTIONAL REGULATOR VQSM"/>
    <property type="match status" value="1"/>
</dbReference>
<name>A0A2N3VH59_9NOCA</name>
<dbReference type="EMBL" id="PJMW01000002">
    <property type="protein sequence ID" value="PKV80950.1"/>
    <property type="molecule type" value="Genomic_DNA"/>
</dbReference>
<evidence type="ECO:0000313" key="4">
    <source>
        <dbReference type="Proteomes" id="UP000233766"/>
    </source>
</evidence>
<dbReference type="InterPro" id="IPR032687">
    <property type="entry name" value="AraC-type_N"/>
</dbReference>
<organism evidence="3 4">
    <name type="scientific">Nocardia fluminea</name>
    <dbReference type="NCBI Taxonomy" id="134984"/>
    <lineage>
        <taxon>Bacteria</taxon>
        <taxon>Bacillati</taxon>
        <taxon>Actinomycetota</taxon>
        <taxon>Actinomycetes</taxon>
        <taxon>Mycobacteriales</taxon>
        <taxon>Nocardiaceae</taxon>
        <taxon>Nocardia</taxon>
    </lineage>
</organism>
<feature type="domain" description="HTH-type transcriptional regulator AraC-type N-terminal" evidence="2">
    <location>
        <begin position="46"/>
        <end position="222"/>
    </location>
</feature>
<accession>A0A2N3VH59</accession>
<dbReference type="AlphaFoldDB" id="A0A2N3VH59"/>